<proteinExistence type="predicted"/>
<dbReference type="EMBL" id="BK015199">
    <property type="protein sequence ID" value="DAD95711.1"/>
    <property type="molecule type" value="Genomic_DNA"/>
</dbReference>
<evidence type="ECO:0000313" key="1">
    <source>
        <dbReference type="EMBL" id="DAD95711.1"/>
    </source>
</evidence>
<reference evidence="1" key="1">
    <citation type="journal article" date="2021" name="Proc. Natl. Acad. Sci. U.S.A.">
        <title>A Catalog of Tens of Thousands of Viruses from Human Metagenomes Reveals Hidden Associations with Chronic Diseases.</title>
        <authorList>
            <person name="Tisza M.J."/>
            <person name="Buck C.B."/>
        </authorList>
    </citation>
    <scope>NUCLEOTIDE SEQUENCE</scope>
    <source>
        <strain evidence="1">CtkOm7</strain>
    </source>
</reference>
<protein>
    <submittedName>
        <fullName evidence="1">Uncharacterized protein</fullName>
    </submittedName>
</protein>
<accession>A0A8S5NMX9</accession>
<organism evidence="1">
    <name type="scientific">Myoviridae sp. ctkOm7</name>
    <dbReference type="NCBI Taxonomy" id="2826690"/>
    <lineage>
        <taxon>Viruses</taxon>
        <taxon>Duplodnaviria</taxon>
        <taxon>Heunggongvirae</taxon>
        <taxon>Uroviricota</taxon>
        <taxon>Caudoviricetes</taxon>
    </lineage>
</organism>
<sequence length="156" mass="17186">MNWYIEKTTSKGRSIIRDAVFGIFADLERAEVLLETVLEESFLESEQKPLTASEADWTRSMLYIVHEIIGDAVVAYHLTVGDTEDLRAKNYIASAETAKLAMQCESAHSGAVAAGNKLCEDRRRVFIDAMDKISDMWDAEAIAAIDGLVKNGGKNG</sequence>
<name>A0A8S5NMX9_9CAUD</name>